<feature type="region of interest" description="Disordered" evidence="1">
    <location>
        <begin position="168"/>
        <end position="196"/>
    </location>
</feature>
<evidence type="ECO:0000313" key="4">
    <source>
        <dbReference type="EMBL" id="KAH3797426.1"/>
    </source>
</evidence>
<evidence type="ECO:0000256" key="1">
    <source>
        <dbReference type="SAM" id="MobiDB-lite"/>
    </source>
</evidence>
<name>A0A9D4FIQ5_DREPO</name>
<feature type="transmembrane region" description="Helical" evidence="2">
    <location>
        <begin position="66"/>
        <end position="96"/>
    </location>
</feature>
<sequence>MAIRIVGLCFLFACTGPVSCYEYCHTGYLDYSYCTNYCCVSSPSYYDYCCISKSSYYDSYTSSVSFSYWIIAPIVIGAIVVIGSGVAIIMCCCVTVNGKTRVQAFSSRRVGTTSIEMTSSVNQQQSTMNRLPYPQQYHQANPMYPQPYPMDHQPYGMVPQFGVLQDPMQSGGSQTSVPPPYSSEQGKQYAINLPKY</sequence>
<organism evidence="4 5">
    <name type="scientific">Dreissena polymorpha</name>
    <name type="common">Zebra mussel</name>
    <name type="synonym">Mytilus polymorpha</name>
    <dbReference type="NCBI Taxonomy" id="45954"/>
    <lineage>
        <taxon>Eukaryota</taxon>
        <taxon>Metazoa</taxon>
        <taxon>Spiralia</taxon>
        <taxon>Lophotrochozoa</taxon>
        <taxon>Mollusca</taxon>
        <taxon>Bivalvia</taxon>
        <taxon>Autobranchia</taxon>
        <taxon>Heteroconchia</taxon>
        <taxon>Euheterodonta</taxon>
        <taxon>Imparidentia</taxon>
        <taxon>Neoheterodontei</taxon>
        <taxon>Myida</taxon>
        <taxon>Dreissenoidea</taxon>
        <taxon>Dreissenidae</taxon>
        <taxon>Dreissena</taxon>
    </lineage>
</organism>
<dbReference type="Proteomes" id="UP000828390">
    <property type="component" value="Unassembled WGS sequence"/>
</dbReference>
<proteinExistence type="predicted"/>
<keyword evidence="2" id="KW-0812">Transmembrane</keyword>
<protein>
    <submittedName>
        <fullName evidence="4">Uncharacterized protein</fullName>
    </submittedName>
</protein>
<evidence type="ECO:0000256" key="2">
    <source>
        <dbReference type="SAM" id="Phobius"/>
    </source>
</evidence>
<evidence type="ECO:0000313" key="5">
    <source>
        <dbReference type="Proteomes" id="UP000828390"/>
    </source>
</evidence>
<reference evidence="4" key="1">
    <citation type="journal article" date="2019" name="bioRxiv">
        <title>The Genome of the Zebra Mussel, Dreissena polymorpha: A Resource for Invasive Species Research.</title>
        <authorList>
            <person name="McCartney M.A."/>
            <person name="Auch B."/>
            <person name="Kono T."/>
            <person name="Mallez S."/>
            <person name="Zhang Y."/>
            <person name="Obille A."/>
            <person name="Becker A."/>
            <person name="Abrahante J.E."/>
            <person name="Garbe J."/>
            <person name="Badalamenti J.P."/>
            <person name="Herman A."/>
            <person name="Mangelson H."/>
            <person name="Liachko I."/>
            <person name="Sullivan S."/>
            <person name="Sone E.D."/>
            <person name="Koren S."/>
            <person name="Silverstein K.A.T."/>
            <person name="Beckman K.B."/>
            <person name="Gohl D.M."/>
        </authorList>
    </citation>
    <scope>NUCLEOTIDE SEQUENCE</scope>
    <source>
        <strain evidence="4">Duluth1</strain>
        <tissue evidence="4">Whole animal</tissue>
    </source>
</reference>
<gene>
    <name evidence="4" type="ORF">DPMN_151007</name>
</gene>
<feature type="signal peptide" evidence="3">
    <location>
        <begin position="1"/>
        <end position="20"/>
    </location>
</feature>
<keyword evidence="5" id="KW-1185">Reference proteome</keyword>
<keyword evidence="2" id="KW-0472">Membrane</keyword>
<comment type="caution">
    <text evidence="4">The sequence shown here is derived from an EMBL/GenBank/DDBJ whole genome shotgun (WGS) entry which is preliminary data.</text>
</comment>
<reference evidence="4" key="2">
    <citation type="submission" date="2020-11" db="EMBL/GenBank/DDBJ databases">
        <authorList>
            <person name="McCartney M.A."/>
            <person name="Auch B."/>
            <person name="Kono T."/>
            <person name="Mallez S."/>
            <person name="Becker A."/>
            <person name="Gohl D.M."/>
            <person name="Silverstein K.A.T."/>
            <person name="Koren S."/>
            <person name="Bechman K.B."/>
            <person name="Herman A."/>
            <person name="Abrahante J.E."/>
            <person name="Garbe J."/>
        </authorList>
    </citation>
    <scope>NUCLEOTIDE SEQUENCE</scope>
    <source>
        <strain evidence="4">Duluth1</strain>
        <tissue evidence="4">Whole animal</tissue>
    </source>
</reference>
<dbReference type="EMBL" id="JAIWYP010000007">
    <property type="protein sequence ID" value="KAH3797426.1"/>
    <property type="molecule type" value="Genomic_DNA"/>
</dbReference>
<feature type="chain" id="PRO_5038714704" evidence="3">
    <location>
        <begin position="21"/>
        <end position="196"/>
    </location>
</feature>
<feature type="compositionally biased region" description="Polar residues" evidence="1">
    <location>
        <begin position="168"/>
        <end position="186"/>
    </location>
</feature>
<dbReference type="AlphaFoldDB" id="A0A9D4FIQ5"/>
<evidence type="ECO:0000256" key="3">
    <source>
        <dbReference type="SAM" id="SignalP"/>
    </source>
</evidence>
<keyword evidence="3" id="KW-0732">Signal</keyword>
<keyword evidence="2" id="KW-1133">Transmembrane helix</keyword>
<accession>A0A9D4FIQ5</accession>